<protein>
    <submittedName>
        <fullName evidence="2">Uncharacterized protein</fullName>
    </submittedName>
</protein>
<organism evidence="2 3">
    <name type="scientific">Methylocystis bryophila</name>
    <dbReference type="NCBI Taxonomy" id="655015"/>
    <lineage>
        <taxon>Bacteria</taxon>
        <taxon>Pseudomonadati</taxon>
        <taxon>Pseudomonadota</taxon>
        <taxon>Alphaproteobacteria</taxon>
        <taxon>Hyphomicrobiales</taxon>
        <taxon>Methylocystaceae</taxon>
        <taxon>Methylocystis</taxon>
    </lineage>
</organism>
<proteinExistence type="predicted"/>
<sequence>MSNTNFKPTPAASPGGARRAMEPGMNKRSSQRLRRLIACALPAALAVGALSMAAAPAQAQLAVDGPGLPSSVTPTPGESLWNIVSSAAIPTPVGFNSKNSQLRGYVMAFGGGTESVFSLGELNPSFGGTNLAPYISVSGGNYSLIDPNPGASGRDVSNLTQLVIGWAPAAAGPGGQSTAVTLSGLTNSAGSYDITALENLPSVQVSAGGGAYTGAPLFNFVNTSQPGSVTSQIVEFTATDGYVVTYSLAELDPAFGGSLNNILAYASTGSDFPADAIARTLSPNDSKHGRWVSNLNSVVVELASPAPVPGAGILSLGFLILLGLSARTGDIGAALRRLWA</sequence>
<evidence type="ECO:0000313" key="2">
    <source>
        <dbReference type="EMBL" id="ARN83198.1"/>
    </source>
</evidence>
<evidence type="ECO:0000256" key="1">
    <source>
        <dbReference type="SAM" id="MobiDB-lite"/>
    </source>
</evidence>
<dbReference type="EMBL" id="CP019948">
    <property type="protein sequence ID" value="ARN83198.1"/>
    <property type="molecule type" value="Genomic_DNA"/>
</dbReference>
<feature type="region of interest" description="Disordered" evidence="1">
    <location>
        <begin position="1"/>
        <end position="28"/>
    </location>
</feature>
<dbReference type="KEGG" id="mbry:B1812_21330"/>
<dbReference type="AlphaFoldDB" id="A0A1W6N041"/>
<evidence type="ECO:0000313" key="3">
    <source>
        <dbReference type="Proteomes" id="UP000193978"/>
    </source>
</evidence>
<name>A0A1W6N041_9HYPH</name>
<gene>
    <name evidence="2" type="ORF">B1812_21330</name>
</gene>
<keyword evidence="3" id="KW-1185">Reference proteome</keyword>
<reference evidence="2 3" key="1">
    <citation type="submission" date="2017-02" db="EMBL/GenBank/DDBJ databases">
        <authorList>
            <person name="Peterson S.W."/>
        </authorList>
    </citation>
    <scope>NUCLEOTIDE SEQUENCE [LARGE SCALE GENOMIC DNA]</scope>
    <source>
        <strain evidence="2 3">S285</strain>
    </source>
</reference>
<accession>A0A1W6N041</accession>
<dbReference type="Proteomes" id="UP000193978">
    <property type="component" value="Chromosome"/>
</dbReference>
<dbReference type="STRING" id="655015.B1812_21330"/>